<accession>A0ABW3J6H7</accession>
<dbReference type="Gene3D" id="1.10.3720.10">
    <property type="entry name" value="MetI-like"/>
    <property type="match status" value="1"/>
</dbReference>
<protein>
    <submittedName>
        <fullName evidence="9">ABC transporter permease</fullName>
    </submittedName>
</protein>
<evidence type="ECO:0000313" key="10">
    <source>
        <dbReference type="Proteomes" id="UP001597102"/>
    </source>
</evidence>
<feature type="domain" description="ABC transmembrane type-1" evidence="8">
    <location>
        <begin position="89"/>
        <end position="269"/>
    </location>
</feature>
<reference evidence="10" key="1">
    <citation type="journal article" date="2019" name="Int. J. Syst. Evol. Microbiol.">
        <title>The Global Catalogue of Microorganisms (GCM) 10K type strain sequencing project: providing services to taxonomists for standard genome sequencing and annotation.</title>
        <authorList>
            <consortium name="The Broad Institute Genomics Platform"/>
            <consortium name="The Broad Institute Genome Sequencing Center for Infectious Disease"/>
            <person name="Wu L."/>
            <person name="Ma J."/>
        </authorList>
    </citation>
    <scope>NUCLEOTIDE SEQUENCE [LARGE SCALE GENOMIC DNA]</scope>
    <source>
        <strain evidence="10">CCUG 61697</strain>
    </source>
</reference>
<keyword evidence="6 7" id="KW-0472">Membrane</keyword>
<comment type="caution">
    <text evidence="9">The sequence shown here is derived from an EMBL/GenBank/DDBJ whole genome shotgun (WGS) entry which is preliminary data.</text>
</comment>
<comment type="similarity">
    <text evidence="7">Belongs to the binding-protein-dependent transport system permease family.</text>
</comment>
<keyword evidence="2 7" id="KW-0813">Transport</keyword>
<comment type="subcellular location">
    <subcellularLocation>
        <location evidence="1 7">Cell membrane</location>
        <topology evidence="1 7">Multi-pass membrane protein</topology>
    </subcellularLocation>
</comment>
<keyword evidence="3" id="KW-1003">Cell membrane</keyword>
<feature type="transmembrane region" description="Helical" evidence="7">
    <location>
        <begin position="155"/>
        <end position="171"/>
    </location>
</feature>
<proteinExistence type="inferred from homology"/>
<keyword evidence="4 7" id="KW-0812">Transmembrane</keyword>
<organism evidence="9 10">
    <name type="scientific">Methyloligella solikamskensis</name>
    <dbReference type="NCBI Taxonomy" id="1177756"/>
    <lineage>
        <taxon>Bacteria</taxon>
        <taxon>Pseudomonadati</taxon>
        <taxon>Pseudomonadota</taxon>
        <taxon>Alphaproteobacteria</taxon>
        <taxon>Hyphomicrobiales</taxon>
        <taxon>Hyphomicrobiaceae</taxon>
        <taxon>Methyloligella</taxon>
    </lineage>
</organism>
<feature type="transmembrane region" description="Helical" evidence="7">
    <location>
        <begin position="96"/>
        <end position="118"/>
    </location>
</feature>
<dbReference type="InterPro" id="IPR035906">
    <property type="entry name" value="MetI-like_sf"/>
</dbReference>
<dbReference type="EMBL" id="JBHTJO010000001">
    <property type="protein sequence ID" value="MFD0986040.1"/>
    <property type="molecule type" value="Genomic_DNA"/>
</dbReference>
<keyword evidence="10" id="KW-1185">Reference proteome</keyword>
<keyword evidence="5 7" id="KW-1133">Transmembrane helix</keyword>
<evidence type="ECO:0000256" key="5">
    <source>
        <dbReference type="ARBA" id="ARBA00022989"/>
    </source>
</evidence>
<evidence type="ECO:0000256" key="4">
    <source>
        <dbReference type="ARBA" id="ARBA00022692"/>
    </source>
</evidence>
<dbReference type="PROSITE" id="PS50928">
    <property type="entry name" value="ABC_TM1"/>
    <property type="match status" value="1"/>
</dbReference>
<feature type="transmembrane region" description="Helical" evidence="7">
    <location>
        <begin position="130"/>
        <end position="149"/>
    </location>
</feature>
<dbReference type="PANTHER" id="PTHR30151">
    <property type="entry name" value="ALKANE SULFONATE ABC TRANSPORTER-RELATED, MEMBRANE SUBUNIT"/>
    <property type="match status" value="1"/>
</dbReference>
<dbReference type="InterPro" id="IPR000515">
    <property type="entry name" value="MetI-like"/>
</dbReference>
<evidence type="ECO:0000256" key="7">
    <source>
        <dbReference type="RuleBase" id="RU363032"/>
    </source>
</evidence>
<evidence type="ECO:0000256" key="6">
    <source>
        <dbReference type="ARBA" id="ARBA00023136"/>
    </source>
</evidence>
<gene>
    <name evidence="9" type="ORF">ACFQ2F_02885</name>
</gene>
<evidence type="ECO:0000256" key="2">
    <source>
        <dbReference type="ARBA" id="ARBA00022448"/>
    </source>
</evidence>
<dbReference type="PANTHER" id="PTHR30151:SF0">
    <property type="entry name" value="ABC TRANSPORTER PERMEASE PROTEIN MJ0413-RELATED"/>
    <property type="match status" value="1"/>
</dbReference>
<evidence type="ECO:0000256" key="3">
    <source>
        <dbReference type="ARBA" id="ARBA00022475"/>
    </source>
</evidence>
<dbReference type="Proteomes" id="UP001597102">
    <property type="component" value="Unassembled WGS sequence"/>
</dbReference>
<dbReference type="CDD" id="cd06261">
    <property type="entry name" value="TM_PBP2"/>
    <property type="match status" value="1"/>
</dbReference>
<evidence type="ECO:0000259" key="8">
    <source>
        <dbReference type="PROSITE" id="PS50928"/>
    </source>
</evidence>
<evidence type="ECO:0000313" key="9">
    <source>
        <dbReference type="EMBL" id="MFD0986040.1"/>
    </source>
</evidence>
<feature type="transmembrane region" description="Helical" evidence="7">
    <location>
        <begin position="217"/>
        <end position="239"/>
    </location>
</feature>
<dbReference type="SUPFAM" id="SSF161098">
    <property type="entry name" value="MetI-like"/>
    <property type="match status" value="1"/>
</dbReference>
<name>A0ABW3J6H7_9HYPH</name>
<sequence>MTTDTASVLNQPSSVGAGVLPGFLPKLEIYGTISARRRILLGILGVISFLTLWSLASWLEFVSPRLLPPPWKVVAALYELLQKGFVYDILTSVYRILFSFALAVAFAYPMGLLIGTSASVSGFFAPLVSAFRYLPAPAFVPLLLMWLGAGDGQKIALLFLGVVWFLITIIADHVRAVPRDFVDTSRTLGADTRQIYFTVIAPASWPRVWDALRQMLAVSWTYLVIAEIVAATDGIGAMMMRAQRFVRVDDVMAGILTIGILGVFFDFLFRFVGKRLFVHETIEQERG</sequence>
<feature type="transmembrane region" description="Helical" evidence="7">
    <location>
        <begin position="251"/>
        <end position="269"/>
    </location>
</feature>
<evidence type="ECO:0000256" key="1">
    <source>
        <dbReference type="ARBA" id="ARBA00004651"/>
    </source>
</evidence>
<dbReference type="Pfam" id="PF00528">
    <property type="entry name" value="BPD_transp_1"/>
    <property type="match status" value="1"/>
</dbReference>
<feature type="transmembrane region" description="Helical" evidence="7">
    <location>
        <begin position="39"/>
        <end position="59"/>
    </location>
</feature>
<dbReference type="RefSeq" id="WP_379085421.1">
    <property type="nucleotide sequence ID" value="NZ_JBHTJO010000001.1"/>
</dbReference>